<name>A0AAW9DV62_ACIAO</name>
<evidence type="ECO:0000256" key="11">
    <source>
        <dbReference type="ARBA" id="ARBA00023012"/>
    </source>
</evidence>
<evidence type="ECO:0000313" key="15">
    <source>
        <dbReference type="EMBL" id="MDX5932507.1"/>
    </source>
</evidence>
<dbReference type="EC" id="2.7.13.3" evidence="3"/>
<dbReference type="GO" id="GO:0005524">
    <property type="term" value="F:ATP binding"/>
    <property type="evidence" value="ECO:0007669"/>
    <property type="project" value="UniProtKB-KW"/>
</dbReference>
<proteinExistence type="predicted"/>
<feature type="domain" description="Histidine kinase" evidence="14">
    <location>
        <begin position="225"/>
        <end position="438"/>
    </location>
</feature>
<evidence type="ECO:0000256" key="4">
    <source>
        <dbReference type="ARBA" id="ARBA00022553"/>
    </source>
</evidence>
<accession>A0AAW9DV62</accession>
<feature type="transmembrane region" description="Helical" evidence="13">
    <location>
        <begin position="12"/>
        <end position="33"/>
    </location>
</feature>
<dbReference type="Proteomes" id="UP001279553">
    <property type="component" value="Unassembled WGS sequence"/>
</dbReference>
<evidence type="ECO:0000256" key="2">
    <source>
        <dbReference type="ARBA" id="ARBA00004141"/>
    </source>
</evidence>
<keyword evidence="8" id="KW-0418">Kinase</keyword>
<keyword evidence="9 15" id="KW-0067">ATP-binding</keyword>
<dbReference type="SUPFAM" id="SSF55874">
    <property type="entry name" value="ATPase domain of HSP90 chaperone/DNA topoisomerase II/histidine kinase"/>
    <property type="match status" value="1"/>
</dbReference>
<dbReference type="PANTHER" id="PTHR45436:SF14">
    <property type="entry name" value="SENSOR PROTEIN QSEC"/>
    <property type="match status" value="1"/>
</dbReference>
<evidence type="ECO:0000256" key="5">
    <source>
        <dbReference type="ARBA" id="ARBA00022679"/>
    </source>
</evidence>
<dbReference type="EMBL" id="JAWXYB010000018">
    <property type="protein sequence ID" value="MDX5932507.1"/>
    <property type="molecule type" value="Genomic_DNA"/>
</dbReference>
<sequence length="439" mass="46407">MTRARSLRRTALVWITALLAVAGVITAGAAYRYNESEMAGFLDGQLRQIALNAGPGLAVDNAPTAPDQDPEDSFAVTIWDVAGHLVHRSLPGADIPLQPRSGFADAQGGGETWRVYTLYGKTGAVQVAQRMKVRDEIAGNAAMGAALPVLLLIPLSWLVVGLALHRTLRRLDGLAHDLATRGALAKDPLPLADLPAELRPLVEGMNGLILRLNAALAAQKQFLADAAHTLRTPIAAMQIEIGNLAANAMATSQRPRFDALAAGARRAGALVNQLLRLARLDEPAQPRRAKFDTAALLLDCVADHSPLACHKGIDLGAAIAPRAMIWGDEEEIRTLFANLIENALTYSAAGGKVDVTLRHTEAGFSAEILDAGPGLPPGAEAHVFERFYRAAPQAAEGSGLGLAIARRIAERHGFGLEVRNRADGASGVLARVTMPDCPT</sequence>
<evidence type="ECO:0000256" key="8">
    <source>
        <dbReference type="ARBA" id="ARBA00022777"/>
    </source>
</evidence>
<dbReference type="InterPro" id="IPR003661">
    <property type="entry name" value="HisK_dim/P_dom"/>
</dbReference>
<evidence type="ECO:0000313" key="16">
    <source>
        <dbReference type="Proteomes" id="UP001279553"/>
    </source>
</evidence>
<dbReference type="AlphaFoldDB" id="A0AAW9DV62"/>
<evidence type="ECO:0000256" key="1">
    <source>
        <dbReference type="ARBA" id="ARBA00000085"/>
    </source>
</evidence>
<dbReference type="SMART" id="SM00387">
    <property type="entry name" value="HATPase_c"/>
    <property type="match status" value="1"/>
</dbReference>
<evidence type="ECO:0000256" key="9">
    <source>
        <dbReference type="ARBA" id="ARBA00022840"/>
    </source>
</evidence>
<dbReference type="InterPro" id="IPR036097">
    <property type="entry name" value="HisK_dim/P_sf"/>
</dbReference>
<evidence type="ECO:0000256" key="3">
    <source>
        <dbReference type="ARBA" id="ARBA00012438"/>
    </source>
</evidence>
<dbReference type="Gene3D" id="1.10.287.130">
    <property type="match status" value="1"/>
</dbReference>
<dbReference type="GO" id="GO:0005886">
    <property type="term" value="C:plasma membrane"/>
    <property type="evidence" value="ECO:0007669"/>
    <property type="project" value="TreeGrafter"/>
</dbReference>
<evidence type="ECO:0000256" key="12">
    <source>
        <dbReference type="ARBA" id="ARBA00023136"/>
    </source>
</evidence>
<keyword evidence="5" id="KW-0808">Transferase</keyword>
<dbReference type="PROSITE" id="PS50109">
    <property type="entry name" value="HIS_KIN"/>
    <property type="match status" value="1"/>
</dbReference>
<dbReference type="SUPFAM" id="SSF47384">
    <property type="entry name" value="Homodimeric domain of signal transducing histidine kinase"/>
    <property type="match status" value="1"/>
</dbReference>
<dbReference type="PRINTS" id="PR00344">
    <property type="entry name" value="BCTRLSENSOR"/>
</dbReference>
<gene>
    <name evidence="15" type="ORF">SIL87_17250</name>
</gene>
<keyword evidence="16" id="KW-1185">Reference proteome</keyword>
<dbReference type="GO" id="GO:0000155">
    <property type="term" value="F:phosphorelay sensor kinase activity"/>
    <property type="evidence" value="ECO:0007669"/>
    <property type="project" value="InterPro"/>
</dbReference>
<comment type="catalytic activity">
    <reaction evidence="1">
        <text>ATP + protein L-histidine = ADP + protein N-phospho-L-histidine.</text>
        <dbReference type="EC" id="2.7.13.3"/>
    </reaction>
</comment>
<evidence type="ECO:0000256" key="6">
    <source>
        <dbReference type="ARBA" id="ARBA00022692"/>
    </source>
</evidence>
<reference evidence="15 16" key="1">
    <citation type="submission" date="2023-11" db="EMBL/GenBank/DDBJ databases">
        <title>MicrobeMod: A computational toolkit for identifying prokaryotic methylation and restriction-modification with nanopore sequencing.</title>
        <authorList>
            <person name="Crits-Christoph A."/>
            <person name="Kang S.C."/>
            <person name="Lee H."/>
            <person name="Ostrov N."/>
        </authorList>
    </citation>
    <scope>NUCLEOTIDE SEQUENCE [LARGE SCALE GENOMIC DNA]</scope>
    <source>
        <strain evidence="15 16">DSMZ 700</strain>
    </source>
</reference>
<evidence type="ECO:0000256" key="10">
    <source>
        <dbReference type="ARBA" id="ARBA00022989"/>
    </source>
</evidence>
<keyword evidence="10 13" id="KW-1133">Transmembrane helix</keyword>
<dbReference type="InterPro" id="IPR005467">
    <property type="entry name" value="His_kinase_dom"/>
</dbReference>
<keyword evidence="4" id="KW-0597">Phosphoprotein</keyword>
<keyword evidence="6 13" id="KW-0812">Transmembrane</keyword>
<keyword evidence="11" id="KW-0902">Two-component regulatory system</keyword>
<dbReference type="InterPro" id="IPR050428">
    <property type="entry name" value="TCS_sensor_his_kinase"/>
</dbReference>
<evidence type="ECO:0000259" key="14">
    <source>
        <dbReference type="PROSITE" id="PS50109"/>
    </source>
</evidence>
<comment type="caution">
    <text evidence="15">The sequence shown here is derived from an EMBL/GenBank/DDBJ whole genome shotgun (WGS) entry which is preliminary data.</text>
</comment>
<dbReference type="RefSeq" id="WP_319615362.1">
    <property type="nucleotide sequence ID" value="NZ_JAWXYB010000018.1"/>
</dbReference>
<organism evidence="15 16">
    <name type="scientific">Acidiphilium acidophilum</name>
    <name type="common">Thiobacillus acidophilus</name>
    <dbReference type="NCBI Taxonomy" id="76588"/>
    <lineage>
        <taxon>Bacteria</taxon>
        <taxon>Pseudomonadati</taxon>
        <taxon>Pseudomonadota</taxon>
        <taxon>Alphaproteobacteria</taxon>
        <taxon>Acetobacterales</taxon>
        <taxon>Acidocellaceae</taxon>
        <taxon>Acidiphilium</taxon>
    </lineage>
</organism>
<dbReference type="CDD" id="cd00082">
    <property type="entry name" value="HisKA"/>
    <property type="match status" value="1"/>
</dbReference>
<dbReference type="SMART" id="SM00388">
    <property type="entry name" value="HisKA"/>
    <property type="match status" value="1"/>
</dbReference>
<dbReference type="Gene3D" id="3.30.565.10">
    <property type="entry name" value="Histidine kinase-like ATPase, C-terminal domain"/>
    <property type="match status" value="1"/>
</dbReference>
<comment type="subcellular location">
    <subcellularLocation>
        <location evidence="2">Membrane</location>
        <topology evidence="2">Multi-pass membrane protein</topology>
    </subcellularLocation>
</comment>
<feature type="transmembrane region" description="Helical" evidence="13">
    <location>
        <begin position="141"/>
        <end position="164"/>
    </location>
</feature>
<dbReference type="InterPro" id="IPR004358">
    <property type="entry name" value="Sig_transdc_His_kin-like_C"/>
</dbReference>
<keyword evidence="7" id="KW-0547">Nucleotide-binding</keyword>
<dbReference type="CDD" id="cd00075">
    <property type="entry name" value="HATPase"/>
    <property type="match status" value="1"/>
</dbReference>
<dbReference type="Pfam" id="PF00512">
    <property type="entry name" value="HisKA"/>
    <property type="match status" value="1"/>
</dbReference>
<evidence type="ECO:0000256" key="13">
    <source>
        <dbReference type="SAM" id="Phobius"/>
    </source>
</evidence>
<dbReference type="Pfam" id="PF02518">
    <property type="entry name" value="HATPase_c"/>
    <property type="match status" value="1"/>
</dbReference>
<dbReference type="InterPro" id="IPR003594">
    <property type="entry name" value="HATPase_dom"/>
</dbReference>
<protein>
    <recommendedName>
        <fullName evidence="3">histidine kinase</fullName>
        <ecNumber evidence="3">2.7.13.3</ecNumber>
    </recommendedName>
</protein>
<evidence type="ECO:0000256" key="7">
    <source>
        <dbReference type="ARBA" id="ARBA00022741"/>
    </source>
</evidence>
<dbReference type="PANTHER" id="PTHR45436">
    <property type="entry name" value="SENSOR HISTIDINE KINASE YKOH"/>
    <property type="match status" value="1"/>
</dbReference>
<dbReference type="InterPro" id="IPR036890">
    <property type="entry name" value="HATPase_C_sf"/>
</dbReference>
<keyword evidence="12 13" id="KW-0472">Membrane</keyword>